<dbReference type="EMBL" id="MU250533">
    <property type="protein sequence ID" value="KAG7446711.1"/>
    <property type="molecule type" value="Genomic_DNA"/>
</dbReference>
<dbReference type="AlphaFoldDB" id="A0A9P7VVM5"/>
<name>A0A9P7VVM5_9AGAR</name>
<dbReference type="OrthoDB" id="361102at2759"/>
<dbReference type="RefSeq" id="XP_043040211.1">
    <property type="nucleotide sequence ID" value="XM_043184151.1"/>
</dbReference>
<dbReference type="GeneID" id="66106448"/>
<gene>
    <name evidence="2" type="ORF">BT62DRAFT_919320</name>
</gene>
<feature type="domain" description="Transcription factor TFIIE alpha subunit C-terminal" evidence="1">
    <location>
        <begin position="91"/>
        <end position="129"/>
    </location>
</feature>
<evidence type="ECO:0000313" key="2">
    <source>
        <dbReference type="EMBL" id="KAG7446711.1"/>
    </source>
</evidence>
<comment type="caution">
    <text evidence="2">The sequence shown here is derived from an EMBL/GenBank/DDBJ whole genome shotgun (WGS) entry which is preliminary data.</text>
</comment>
<evidence type="ECO:0000313" key="3">
    <source>
        <dbReference type="Proteomes" id="UP000812287"/>
    </source>
</evidence>
<accession>A0A9P7VVM5</accession>
<reference evidence="2" key="1">
    <citation type="submission" date="2020-11" db="EMBL/GenBank/DDBJ databases">
        <title>Adaptations for nitrogen fixation in a non-lichenized fungal sporocarp promotes dispersal by wood-feeding termites.</title>
        <authorList>
            <consortium name="DOE Joint Genome Institute"/>
            <person name="Koch R.A."/>
            <person name="Yoon G."/>
            <person name="Arayal U."/>
            <person name="Lail K."/>
            <person name="Amirebrahimi M."/>
            <person name="Labutti K."/>
            <person name="Lipzen A."/>
            <person name="Riley R."/>
            <person name="Barry K."/>
            <person name="Henrissat B."/>
            <person name="Grigoriev I.V."/>
            <person name="Herr J.R."/>
            <person name="Aime M.C."/>
        </authorList>
    </citation>
    <scope>NUCLEOTIDE SEQUENCE</scope>
    <source>
        <strain evidence="2">MCA 3950</strain>
    </source>
</reference>
<protein>
    <recommendedName>
        <fullName evidence="1">Transcription factor TFIIE alpha subunit C-terminal domain-containing protein</fullName>
    </recommendedName>
</protein>
<evidence type="ECO:0000259" key="1">
    <source>
        <dbReference type="Pfam" id="PF11521"/>
    </source>
</evidence>
<keyword evidence="3" id="KW-1185">Reference proteome</keyword>
<proteinExistence type="predicted"/>
<dbReference type="Pfam" id="PF11521">
    <property type="entry name" value="TFIIE-A_C"/>
    <property type="match status" value="1"/>
</dbReference>
<organism evidence="2 3">
    <name type="scientific">Guyanagaster necrorhizus</name>
    <dbReference type="NCBI Taxonomy" id="856835"/>
    <lineage>
        <taxon>Eukaryota</taxon>
        <taxon>Fungi</taxon>
        <taxon>Dikarya</taxon>
        <taxon>Basidiomycota</taxon>
        <taxon>Agaricomycotina</taxon>
        <taxon>Agaricomycetes</taxon>
        <taxon>Agaricomycetidae</taxon>
        <taxon>Agaricales</taxon>
        <taxon>Marasmiineae</taxon>
        <taxon>Physalacriaceae</taxon>
        <taxon>Guyanagaster</taxon>
    </lineage>
</organism>
<dbReference type="Proteomes" id="UP000812287">
    <property type="component" value="Unassembled WGS sequence"/>
</dbReference>
<dbReference type="InterPro" id="IPR021600">
    <property type="entry name" value="TFIIE_asu_C"/>
</dbReference>
<sequence>MISCEDLEWWEYTQIIYRRPSVLGRMSSQPSTAKQIYYMSLAASAATFVQATPSSLSAPSSPDFDDFGGNKKKDQKLNNGIGLDLTLMDTDNDPIIYINGKPVAFSKVTEGDYDLMTPKEYTAYFKVMQMQEI</sequence>